<organism evidence="1 2">
    <name type="scientific">Cynara cardunculus var. scolymus</name>
    <name type="common">Globe artichoke</name>
    <name type="synonym">Cynara scolymus</name>
    <dbReference type="NCBI Taxonomy" id="59895"/>
    <lineage>
        <taxon>Eukaryota</taxon>
        <taxon>Viridiplantae</taxon>
        <taxon>Streptophyta</taxon>
        <taxon>Embryophyta</taxon>
        <taxon>Tracheophyta</taxon>
        <taxon>Spermatophyta</taxon>
        <taxon>Magnoliopsida</taxon>
        <taxon>eudicotyledons</taxon>
        <taxon>Gunneridae</taxon>
        <taxon>Pentapetalae</taxon>
        <taxon>asterids</taxon>
        <taxon>campanulids</taxon>
        <taxon>Asterales</taxon>
        <taxon>Asteraceae</taxon>
        <taxon>Carduoideae</taxon>
        <taxon>Cardueae</taxon>
        <taxon>Carduinae</taxon>
        <taxon>Cynara</taxon>
    </lineage>
</organism>
<protein>
    <submittedName>
        <fullName evidence="1">Uncharacterized protein</fullName>
    </submittedName>
</protein>
<name>A0A124SEP7_CYNCS</name>
<proteinExistence type="predicted"/>
<evidence type="ECO:0000313" key="2">
    <source>
        <dbReference type="Proteomes" id="UP000243975"/>
    </source>
</evidence>
<reference evidence="1 2" key="1">
    <citation type="journal article" date="2016" name="Sci. Rep.">
        <title>The genome sequence of the outbreeding globe artichoke constructed de novo incorporating a phase-aware low-pass sequencing strategy of F1 progeny.</title>
        <authorList>
            <person name="Scaglione D."/>
            <person name="Reyes-Chin-Wo S."/>
            <person name="Acquadro A."/>
            <person name="Froenicke L."/>
            <person name="Portis E."/>
            <person name="Beitel C."/>
            <person name="Tirone M."/>
            <person name="Mauro R."/>
            <person name="Lo Monaco A."/>
            <person name="Mauromicale G."/>
            <person name="Faccioli P."/>
            <person name="Cattivelli L."/>
            <person name="Rieseberg L."/>
            <person name="Michelmore R."/>
            <person name="Lanteri S."/>
        </authorList>
    </citation>
    <scope>NUCLEOTIDE SEQUENCE [LARGE SCALE GENOMIC DNA]</scope>
    <source>
        <strain evidence="1">2C</strain>
    </source>
</reference>
<dbReference type="Proteomes" id="UP000243975">
    <property type="component" value="Unassembled WGS sequence"/>
</dbReference>
<evidence type="ECO:0000313" key="1">
    <source>
        <dbReference type="EMBL" id="KVI00796.1"/>
    </source>
</evidence>
<accession>A0A124SEP7</accession>
<comment type="caution">
    <text evidence="1">The sequence shown here is derived from an EMBL/GenBank/DDBJ whole genome shotgun (WGS) entry which is preliminary data.</text>
</comment>
<sequence>MLVELLVLKGIFLYKL</sequence>
<dbReference type="EMBL" id="LEKV01003252">
    <property type="protein sequence ID" value="KVI00796.1"/>
    <property type="molecule type" value="Genomic_DNA"/>
</dbReference>
<dbReference type="AlphaFoldDB" id="A0A124SEP7"/>
<keyword evidence="2" id="KW-1185">Reference proteome</keyword>
<gene>
    <name evidence="1" type="ORF">Ccrd_020951</name>
</gene>